<comment type="cofactor">
    <cofactor evidence="1">
        <name>pantetheine 4'-phosphate</name>
        <dbReference type="ChEBI" id="CHEBI:47942"/>
    </cofactor>
</comment>
<dbReference type="GO" id="GO:0009239">
    <property type="term" value="P:enterobactin biosynthetic process"/>
    <property type="evidence" value="ECO:0007669"/>
    <property type="project" value="TreeGrafter"/>
</dbReference>
<dbReference type="GO" id="GO:0005829">
    <property type="term" value="C:cytosol"/>
    <property type="evidence" value="ECO:0007669"/>
    <property type="project" value="TreeGrafter"/>
</dbReference>
<dbReference type="RefSeq" id="WP_131848887.1">
    <property type="nucleotide sequence ID" value="NZ_SLXV01000019.1"/>
</dbReference>
<accession>A0A4R2RVG4</accession>
<dbReference type="SUPFAM" id="SSF52777">
    <property type="entry name" value="CoA-dependent acyltransferases"/>
    <property type="match status" value="4"/>
</dbReference>
<dbReference type="CDD" id="cd05930">
    <property type="entry name" value="A_NRPS"/>
    <property type="match status" value="2"/>
</dbReference>
<dbReference type="Pfam" id="PF00550">
    <property type="entry name" value="PP-binding"/>
    <property type="match status" value="2"/>
</dbReference>
<evidence type="ECO:0000259" key="6">
    <source>
        <dbReference type="PROSITE" id="PS50075"/>
    </source>
</evidence>
<dbReference type="GO" id="GO:0043041">
    <property type="term" value="P:amino acid activation for nonribosomal peptide biosynthetic process"/>
    <property type="evidence" value="ECO:0007669"/>
    <property type="project" value="TreeGrafter"/>
</dbReference>
<dbReference type="Gene3D" id="3.40.50.12780">
    <property type="entry name" value="N-terminal domain of ligase-like"/>
    <property type="match status" value="1"/>
</dbReference>
<keyword evidence="8" id="KW-1185">Reference proteome</keyword>
<dbReference type="FunFam" id="1.10.1200.10:FF:000005">
    <property type="entry name" value="Nonribosomal peptide synthetase 1"/>
    <property type="match status" value="1"/>
</dbReference>
<sequence>MAIHTELTLSKYELSHTQKRFWFTEQLEFVQASKVNAMSHVSTAFTLKGQLDKEVFHQVINTLVNRHDILRTCFREENGAPIQVVYSDIDFDAVTVEMSQQEKTLQELVISELNKPFLLTEAPLIRATLYRLSESEHMCLLVAHHIIADGWAIDIFMSEFATLYRALANKQPNPLAPLAIQYSDFAHWHNELLEGGEVDEQRKFWLDRLAGELPDLNFPLDFSRPSMQDFYGDTVPLVIDGELMEKLKKTCEKLDVSLYMFLLASFQVLLAKYTRNKDIIVGTSLSGRVHPEVADLVGCFINTLPVRNEVDGSELFQDFVKRVKQTVIELYANQEYPFDRIVEELGIERNLSRNPVFDVVFELHTLRTDKQLVVEVDKDLELSFEKSLDHIQYSGFDFVFELFQTEGKIDGYIQYGTSLFQKETIERLSRHFIQLVAQVVERPEQKVCEIDMLLEEEKNQVLKQFHPNKEEFPIHVPVQTLFEEQVAKTPDRIAVRFEGEELSYQELNERANRMARLLRAQGIGVNQFVAVVSERNLDWITSMLAIFKSGAAYVPIDPNLPDERITYILQNSESKAIVTQNAFVERLLSLQTDQATQTMICLDEAKEYSNQQGFYTKNDLDQYSSDNLNPINTSVDLAYMIYTSGSTGKPKGALVRHDGMINHLYSKVTSLNLGAEDVVVQNASISFDVSVWQSLVALLVGAKTSIASFDVSRDQSLLFEHLQNEGVTVVETVPSLLFAFLDTVKGLTKASRQLPLLRWMIANGEELPIKLVNSWFDMYPTIKLINAYGPTECSDDVTQHVMAGAIDAEQQRIPIGQPLPNMTLYVVDQYHHLAPVGVKGEIWISGIGVGNGYWKNEELTKEKFISNPFAEDWTEEQAYRTGDLGRWLPDGSLEFFSRIDFQVKVRGFRIELGEIESAIGNHPQVDEVAVIVKQTEAGDNTLVAFYTSKQLLDTSDLQEYLRGILPYYMVPALTTRIESMPLLTSEKIDRHALREWEIDEGDKQGVSGLDTKTEIDLALIWQDILELKQIDVHDNFFHLGGHSISAVKVINRIRDLFQIKMTLQQIFITPVLSELADVIDTEVAKMSDSEEKRDLSLQRMPRQEEYELAPVQLPEWYMHHFEPNNPFYNTSFDLMFYGDMDLQAFEKVWQTLISRHAVLRTTFKNKNGVPLQIIAPSREMKLCDLYEDHTHVPEDKLPEVIKELAEAHANQIFDFEKGPLFSTKLVELPSKQFLYMFASHHIIWDETSSMNLMKEFNELYNAYVTGREPDLPSLEVDYTDYVQWMNRLVREGHLENQRKYWLKQISSVPPGLDLPTDYPRPPMVTFNGGTILGRFDQSLQKQMADFCQQNDITLNMLLLTVLNLQLHRLSGQRDFVVGSPILNRDDVKLENMLGLFATALPLRCKIEPDMTFEQLLAHSKQTSIEAYDHHAYPSNFIIEQIEAEVDLSRTKLFSVMYGLQNNKQRLMDHIQFEELQCNFRVYDFIERNSRFDLTFVFDELESGLEINLNYNSDLFTKSTAERISQQFLWLVEQVVNAPRKQLQEYVLVSEVEKKQMSEWNRTEKTYHDDAICLHEMIERQAAKKPENPAILCNGNGLTLSYRELNEQANRLANWITQLGVKPEHKVGITFEPSSNMMVSLIAVLKAGAVYVPLSPEVPISRQQMIIERAGIDVIITESQYVRGDLAFQGTIIKLDVDGPLIDKQPNTNLNLSVSSSMLAYVLFTSGTTGMPKGIEIEHRGVINLFEWSQSKYPLSDSDATLFMTPYTFDASLLEILWPLTQGAKVVIPEPEERKNPASIGKLVEKHQITILQFVPVLLEAFVTARKNGDFGELPSLRYVICGGALLTRELCDQFKSQFSCHLSNHYGPTEITVDAITFDCEEPFSGNVVPIGRPIHNVKVYVLDEYMNPVPVGVPGEIYIASPGLARGYLHDPAMTDQCFVPNPFNSDADARLYKTGDVAKYLEDGNIIYLGRIDHQVKVRGNRVELEEVESWLASHEYVSKCAVIHRKDERMDGLVAYVEMKSESPVLQMDGEGLKLYTLSQIPTLQDRMNELHFTAWPEYFTGEEVLREYWPQIFTQFAEYQLALVDGLGKVVAVGNAIPIYWDGTQEHLPQGWDEALIKGFTDAKKGQKPNTLLVLAGVVDKECQGKGLATLVVKAFKMLAHGHGLQRLIVPVRPTGKNEYPDLDFASYCELRREDGYPVDNWLRSHERVGGKILQIAHKSQYVKASVADWQRWAGTTFEKSGSYKVEKALAPVRIDLEEGIGEYWDPSVWVEHPLDSANAWDYVDSSQLERFLKQFMPDYMVPQQYVFVTQMPLMTSGKMDKNALPEPYTIFHEREFILPESQTEEEILAIWKEILKTENISVTDSFFDLGGHSLKAAQIVTQISETCCVAFSIRELFEFVTIHKLAQLVDEKRATVVNDEESIR</sequence>
<feature type="domain" description="Carrier" evidence="6">
    <location>
        <begin position="1008"/>
        <end position="1083"/>
    </location>
</feature>
<dbReference type="Pfam" id="PF13193">
    <property type="entry name" value="AMP-binding_C"/>
    <property type="match status" value="1"/>
</dbReference>
<gene>
    <name evidence="7" type="ORF">EDD57_11935</name>
</gene>
<dbReference type="InterPro" id="IPR045851">
    <property type="entry name" value="AMP-bd_C_sf"/>
</dbReference>
<dbReference type="InterPro" id="IPR020806">
    <property type="entry name" value="PKS_PP-bd"/>
</dbReference>
<keyword evidence="3" id="KW-0596">Phosphopantetheine</keyword>
<dbReference type="CDD" id="cd19531">
    <property type="entry name" value="LCL_NRPS-like"/>
    <property type="match status" value="2"/>
</dbReference>
<dbReference type="InterPro" id="IPR036736">
    <property type="entry name" value="ACP-like_sf"/>
</dbReference>
<dbReference type="InterPro" id="IPR006162">
    <property type="entry name" value="Ppantetheine_attach_site"/>
</dbReference>
<dbReference type="FunFam" id="3.40.50.12780:FF:000012">
    <property type="entry name" value="Non-ribosomal peptide synthetase"/>
    <property type="match status" value="1"/>
</dbReference>
<comment type="caution">
    <text evidence="7">The sequence shown here is derived from an EMBL/GenBank/DDBJ whole genome shotgun (WGS) entry which is preliminary data.</text>
</comment>
<dbReference type="Gene3D" id="1.10.1200.10">
    <property type="entry name" value="ACP-like"/>
    <property type="match status" value="2"/>
</dbReference>
<dbReference type="SUPFAM" id="SSF55729">
    <property type="entry name" value="Acyl-CoA N-acyltransferases (Nat)"/>
    <property type="match status" value="1"/>
</dbReference>
<dbReference type="InterPro" id="IPR001242">
    <property type="entry name" value="Condensation_dom"/>
</dbReference>
<dbReference type="Gene3D" id="3.40.630.30">
    <property type="match status" value="1"/>
</dbReference>
<name>A0A4R2RVG4_9BACL</name>
<evidence type="ECO:0000256" key="2">
    <source>
        <dbReference type="ARBA" id="ARBA00006432"/>
    </source>
</evidence>
<dbReference type="Proteomes" id="UP000294746">
    <property type="component" value="Unassembled WGS sequence"/>
</dbReference>
<dbReference type="InterPro" id="IPR025110">
    <property type="entry name" value="AMP-bd_C"/>
</dbReference>
<dbReference type="Pfam" id="PF00668">
    <property type="entry name" value="Condensation"/>
    <property type="match status" value="2"/>
</dbReference>
<dbReference type="GO" id="GO:0031177">
    <property type="term" value="F:phosphopantetheine binding"/>
    <property type="evidence" value="ECO:0007669"/>
    <property type="project" value="InterPro"/>
</dbReference>
<keyword evidence="5" id="KW-0045">Antibiotic biosynthesis</keyword>
<evidence type="ECO:0000256" key="3">
    <source>
        <dbReference type="ARBA" id="ARBA00022450"/>
    </source>
</evidence>
<dbReference type="FunFam" id="2.30.38.10:FF:000001">
    <property type="entry name" value="Non-ribosomal peptide synthetase PvdI"/>
    <property type="match status" value="1"/>
</dbReference>
<feature type="domain" description="Carrier" evidence="6">
    <location>
        <begin position="2343"/>
        <end position="2418"/>
    </location>
</feature>
<dbReference type="PANTHER" id="PTHR45527:SF1">
    <property type="entry name" value="FATTY ACID SYNTHASE"/>
    <property type="match status" value="1"/>
</dbReference>
<evidence type="ECO:0000313" key="8">
    <source>
        <dbReference type="Proteomes" id="UP000294746"/>
    </source>
</evidence>
<dbReference type="PROSITE" id="PS50075">
    <property type="entry name" value="CARRIER"/>
    <property type="match status" value="2"/>
</dbReference>
<dbReference type="OrthoDB" id="9765680at2"/>
<dbReference type="Gene3D" id="3.30.559.10">
    <property type="entry name" value="Chloramphenicol acetyltransferase-like domain"/>
    <property type="match status" value="2"/>
</dbReference>
<dbReference type="InterPro" id="IPR000873">
    <property type="entry name" value="AMP-dep_synth/lig_dom"/>
</dbReference>
<dbReference type="GO" id="GO:0008610">
    <property type="term" value="P:lipid biosynthetic process"/>
    <property type="evidence" value="ECO:0007669"/>
    <property type="project" value="UniProtKB-ARBA"/>
</dbReference>
<dbReference type="SUPFAM" id="SSF56801">
    <property type="entry name" value="Acetyl-CoA synthetase-like"/>
    <property type="match status" value="2"/>
</dbReference>
<dbReference type="Gene3D" id="3.30.300.30">
    <property type="match status" value="3"/>
</dbReference>
<evidence type="ECO:0000313" key="7">
    <source>
        <dbReference type="EMBL" id="TCP67348.1"/>
    </source>
</evidence>
<dbReference type="Gene3D" id="2.30.38.10">
    <property type="entry name" value="Luciferase, Domain 3"/>
    <property type="match status" value="1"/>
</dbReference>
<dbReference type="InterPro" id="IPR016181">
    <property type="entry name" value="Acyl_CoA_acyltransferase"/>
</dbReference>
<dbReference type="NCBIfam" id="NF003417">
    <property type="entry name" value="PRK04813.1"/>
    <property type="match status" value="3"/>
</dbReference>
<keyword evidence="4" id="KW-0597">Phosphoprotein</keyword>
<dbReference type="GO" id="GO:0009366">
    <property type="term" value="C:enterobactin synthetase complex"/>
    <property type="evidence" value="ECO:0007669"/>
    <property type="project" value="TreeGrafter"/>
</dbReference>
<dbReference type="InterPro" id="IPR010071">
    <property type="entry name" value="AA_adenyl_dom"/>
</dbReference>
<reference evidence="7 8" key="1">
    <citation type="submission" date="2019-03" db="EMBL/GenBank/DDBJ databases">
        <title>Genomic Encyclopedia of Type Strains, Phase IV (KMG-IV): sequencing the most valuable type-strain genomes for metagenomic binning, comparative biology and taxonomic classification.</title>
        <authorList>
            <person name="Goeker M."/>
        </authorList>
    </citation>
    <scope>NUCLEOTIDE SEQUENCE [LARGE SCALE GENOMIC DNA]</scope>
    <source>
        <strain evidence="7 8">DSM 46831</strain>
    </source>
</reference>
<dbReference type="PROSITE" id="PS00012">
    <property type="entry name" value="PHOSPHOPANTETHEINE"/>
    <property type="match status" value="2"/>
</dbReference>
<protein>
    <submittedName>
        <fullName evidence="7">Amino acid adenylation domain-containing protein</fullName>
    </submittedName>
</protein>
<dbReference type="FunFam" id="3.40.50.980:FF:000001">
    <property type="entry name" value="Non-ribosomal peptide synthetase"/>
    <property type="match status" value="2"/>
</dbReference>
<proteinExistence type="inferred from homology"/>
<dbReference type="PROSITE" id="PS00455">
    <property type="entry name" value="AMP_BINDING"/>
    <property type="match status" value="2"/>
</dbReference>
<comment type="similarity">
    <text evidence="2">Belongs to the ATP-dependent AMP-binding enzyme family.</text>
</comment>
<dbReference type="EMBL" id="SLXV01000019">
    <property type="protein sequence ID" value="TCP67348.1"/>
    <property type="molecule type" value="Genomic_DNA"/>
</dbReference>
<dbReference type="PANTHER" id="PTHR45527">
    <property type="entry name" value="NONRIBOSOMAL PEPTIDE SYNTHETASE"/>
    <property type="match status" value="1"/>
</dbReference>
<evidence type="ECO:0000256" key="4">
    <source>
        <dbReference type="ARBA" id="ARBA00022553"/>
    </source>
</evidence>
<dbReference type="GO" id="GO:0047527">
    <property type="term" value="F:2,3-dihydroxybenzoate-serine ligase activity"/>
    <property type="evidence" value="ECO:0007669"/>
    <property type="project" value="TreeGrafter"/>
</dbReference>
<dbReference type="InterPro" id="IPR023213">
    <property type="entry name" value="CAT-like_dom_sf"/>
</dbReference>
<dbReference type="Gene3D" id="3.30.559.30">
    <property type="entry name" value="Nonribosomal peptide synthetase, condensation domain"/>
    <property type="match status" value="2"/>
</dbReference>
<evidence type="ECO:0000256" key="1">
    <source>
        <dbReference type="ARBA" id="ARBA00001957"/>
    </source>
</evidence>
<dbReference type="InterPro" id="IPR009081">
    <property type="entry name" value="PP-bd_ACP"/>
</dbReference>
<dbReference type="InterPro" id="IPR042099">
    <property type="entry name" value="ANL_N_sf"/>
</dbReference>
<organism evidence="7 8">
    <name type="scientific">Baia soyae</name>
    <dbReference type="NCBI Taxonomy" id="1544746"/>
    <lineage>
        <taxon>Bacteria</taxon>
        <taxon>Bacillati</taxon>
        <taxon>Bacillota</taxon>
        <taxon>Bacilli</taxon>
        <taxon>Bacillales</taxon>
        <taxon>Thermoactinomycetaceae</taxon>
        <taxon>Baia</taxon>
    </lineage>
</organism>
<evidence type="ECO:0000256" key="5">
    <source>
        <dbReference type="ARBA" id="ARBA00023194"/>
    </source>
</evidence>
<dbReference type="SMART" id="SM00823">
    <property type="entry name" value="PKS_PP"/>
    <property type="match status" value="2"/>
</dbReference>
<dbReference type="SUPFAM" id="SSF47336">
    <property type="entry name" value="ACP-like"/>
    <property type="match status" value="2"/>
</dbReference>
<dbReference type="InterPro" id="IPR020845">
    <property type="entry name" value="AMP-binding_CS"/>
</dbReference>
<dbReference type="Gene3D" id="3.40.50.980">
    <property type="match status" value="2"/>
</dbReference>
<dbReference type="Pfam" id="PF00501">
    <property type="entry name" value="AMP-binding"/>
    <property type="match status" value="2"/>
</dbReference>
<dbReference type="NCBIfam" id="TIGR01733">
    <property type="entry name" value="AA-adenyl-dom"/>
    <property type="match status" value="2"/>
</dbReference>